<proteinExistence type="predicted"/>
<name>A0A067RS87_ZOONE</name>
<dbReference type="Proteomes" id="UP000027135">
    <property type="component" value="Unassembled WGS sequence"/>
</dbReference>
<protein>
    <submittedName>
        <fullName evidence="1">Uncharacterized protein</fullName>
    </submittedName>
</protein>
<evidence type="ECO:0000313" key="1">
    <source>
        <dbReference type="EMBL" id="KDR23670.1"/>
    </source>
</evidence>
<sequence length="119" mass="13733">MDKIYLNRGHKWAVKPIGYIKDGKYLEVERPVVFQERILLQGVTCHEALFLCIESRTGNEFSHENPFDNMMGVASDAEESRKCCTLEALVMYAAWEVTWFAISRPKNVVLVLICCKLYL</sequence>
<keyword evidence="2" id="KW-1185">Reference proteome</keyword>
<evidence type="ECO:0000313" key="2">
    <source>
        <dbReference type="Proteomes" id="UP000027135"/>
    </source>
</evidence>
<accession>A0A067RS87</accession>
<organism evidence="1 2">
    <name type="scientific">Zootermopsis nevadensis</name>
    <name type="common">Dampwood termite</name>
    <dbReference type="NCBI Taxonomy" id="136037"/>
    <lineage>
        <taxon>Eukaryota</taxon>
        <taxon>Metazoa</taxon>
        <taxon>Ecdysozoa</taxon>
        <taxon>Arthropoda</taxon>
        <taxon>Hexapoda</taxon>
        <taxon>Insecta</taxon>
        <taxon>Pterygota</taxon>
        <taxon>Neoptera</taxon>
        <taxon>Polyneoptera</taxon>
        <taxon>Dictyoptera</taxon>
        <taxon>Blattodea</taxon>
        <taxon>Blattoidea</taxon>
        <taxon>Termitoidae</taxon>
        <taxon>Termopsidae</taxon>
        <taxon>Zootermopsis</taxon>
    </lineage>
</organism>
<reference evidence="1 2" key="1">
    <citation type="journal article" date="2014" name="Nat. Commun.">
        <title>Molecular traces of alternative social organization in a termite genome.</title>
        <authorList>
            <person name="Terrapon N."/>
            <person name="Li C."/>
            <person name="Robertson H.M."/>
            <person name="Ji L."/>
            <person name="Meng X."/>
            <person name="Booth W."/>
            <person name="Chen Z."/>
            <person name="Childers C.P."/>
            <person name="Glastad K.M."/>
            <person name="Gokhale K."/>
            <person name="Gowin J."/>
            <person name="Gronenberg W."/>
            <person name="Hermansen R.A."/>
            <person name="Hu H."/>
            <person name="Hunt B.G."/>
            <person name="Huylmans A.K."/>
            <person name="Khalil S.M."/>
            <person name="Mitchell R.D."/>
            <person name="Munoz-Torres M.C."/>
            <person name="Mustard J.A."/>
            <person name="Pan H."/>
            <person name="Reese J.T."/>
            <person name="Scharf M.E."/>
            <person name="Sun F."/>
            <person name="Vogel H."/>
            <person name="Xiao J."/>
            <person name="Yang W."/>
            <person name="Yang Z."/>
            <person name="Yang Z."/>
            <person name="Zhou J."/>
            <person name="Zhu J."/>
            <person name="Brent C.S."/>
            <person name="Elsik C.G."/>
            <person name="Goodisman M.A."/>
            <person name="Liberles D.A."/>
            <person name="Roe R.M."/>
            <person name="Vargo E.L."/>
            <person name="Vilcinskas A."/>
            <person name="Wang J."/>
            <person name="Bornberg-Bauer E."/>
            <person name="Korb J."/>
            <person name="Zhang G."/>
            <person name="Liebig J."/>
        </authorList>
    </citation>
    <scope>NUCLEOTIDE SEQUENCE [LARGE SCALE GENOMIC DNA]</scope>
    <source>
        <tissue evidence="1">Whole organism</tissue>
    </source>
</reference>
<dbReference type="InParanoid" id="A0A067RS87"/>
<dbReference type="EMBL" id="KK852451">
    <property type="protein sequence ID" value="KDR23670.1"/>
    <property type="molecule type" value="Genomic_DNA"/>
</dbReference>
<dbReference type="AlphaFoldDB" id="A0A067RS87"/>
<gene>
    <name evidence="1" type="ORF">L798_11141</name>
</gene>